<feature type="compositionally biased region" description="Gly residues" evidence="1">
    <location>
        <begin position="117"/>
        <end position="126"/>
    </location>
</feature>
<proteinExistence type="predicted"/>
<accession>A0A427B6A0</accession>
<evidence type="ECO:0000313" key="2">
    <source>
        <dbReference type="EMBL" id="RRT83992.1"/>
    </source>
</evidence>
<feature type="compositionally biased region" description="Polar residues" evidence="1">
    <location>
        <begin position="54"/>
        <end position="63"/>
    </location>
</feature>
<comment type="caution">
    <text evidence="2">The sequence shown here is derived from an EMBL/GenBank/DDBJ whole genome shotgun (WGS) entry which is preliminary data.</text>
</comment>
<evidence type="ECO:0000313" key="3">
    <source>
        <dbReference type="Proteomes" id="UP000287651"/>
    </source>
</evidence>
<feature type="compositionally biased region" description="Basic and acidic residues" evidence="1">
    <location>
        <begin position="36"/>
        <end position="49"/>
    </location>
</feature>
<gene>
    <name evidence="2" type="ORF">B296_00004146</name>
</gene>
<dbReference type="AlphaFoldDB" id="A0A427B6A0"/>
<dbReference type="Proteomes" id="UP000287651">
    <property type="component" value="Unassembled WGS sequence"/>
</dbReference>
<evidence type="ECO:0000256" key="1">
    <source>
        <dbReference type="SAM" id="MobiDB-lite"/>
    </source>
</evidence>
<reference evidence="2 3" key="1">
    <citation type="journal article" date="2014" name="Agronomy (Basel)">
        <title>A Draft Genome Sequence for Ensete ventricosum, the Drought-Tolerant Tree Against Hunger.</title>
        <authorList>
            <person name="Harrison J."/>
            <person name="Moore K.A."/>
            <person name="Paszkiewicz K."/>
            <person name="Jones T."/>
            <person name="Grant M."/>
            <person name="Ambacheew D."/>
            <person name="Muzemil S."/>
            <person name="Studholme D.J."/>
        </authorList>
    </citation>
    <scope>NUCLEOTIDE SEQUENCE [LARGE SCALE GENOMIC DNA]</scope>
</reference>
<feature type="region of interest" description="Disordered" evidence="1">
    <location>
        <begin position="1"/>
        <end position="83"/>
    </location>
</feature>
<sequence>MQRSPKTNRPLELPNSLSEKGAIFVPEKGLPLNPYEGKRKNEVSNDRSRRSAATRLTQQTTTVIRLKEQQPDLPRPLPHPRHPSTLAFTALMASYPRCPPRQVPSVGRSDPIPANGEGSGTMGGAE</sequence>
<organism evidence="2 3">
    <name type="scientific">Ensete ventricosum</name>
    <name type="common">Abyssinian banana</name>
    <name type="synonym">Musa ensete</name>
    <dbReference type="NCBI Taxonomy" id="4639"/>
    <lineage>
        <taxon>Eukaryota</taxon>
        <taxon>Viridiplantae</taxon>
        <taxon>Streptophyta</taxon>
        <taxon>Embryophyta</taxon>
        <taxon>Tracheophyta</taxon>
        <taxon>Spermatophyta</taxon>
        <taxon>Magnoliopsida</taxon>
        <taxon>Liliopsida</taxon>
        <taxon>Zingiberales</taxon>
        <taxon>Musaceae</taxon>
        <taxon>Ensete</taxon>
    </lineage>
</organism>
<dbReference type="EMBL" id="AMZH03000394">
    <property type="protein sequence ID" value="RRT83992.1"/>
    <property type="molecule type" value="Genomic_DNA"/>
</dbReference>
<protein>
    <submittedName>
        <fullName evidence="2">Uncharacterized protein</fullName>
    </submittedName>
</protein>
<feature type="region of interest" description="Disordered" evidence="1">
    <location>
        <begin position="96"/>
        <end position="126"/>
    </location>
</feature>
<name>A0A427B6A0_ENSVE</name>